<evidence type="ECO:0000256" key="1">
    <source>
        <dbReference type="ARBA" id="ARBA00011040"/>
    </source>
</evidence>
<dbReference type="GO" id="GO:0005524">
    <property type="term" value="F:ATP binding"/>
    <property type="evidence" value="ECO:0007669"/>
    <property type="project" value="InterPro"/>
</dbReference>
<protein>
    <submittedName>
        <fullName evidence="3">Arsenical pump-driving atpase</fullName>
        <ecNumber evidence="3">3.6.3.16</ecNumber>
    </submittedName>
</protein>
<dbReference type="NCBIfam" id="TIGR00345">
    <property type="entry name" value="GET3_arsA_TRC40"/>
    <property type="match status" value="1"/>
</dbReference>
<proteinExistence type="inferred from homology"/>
<evidence type="ECO:0000313" key="3">
    <source>
        <dbReference type="EMBL" id="KUG16615.1"/>
    </source>
</evidence>
<dbReference type="AlphaFoldDB" id="A0A0W8F6W5"/>
<dbReference type="Gene3D" id="3.40.50.300">
    <property type="entry name" value="P-loop containing nucleotide triphosphate hydrolases"/>
    <property type="match status" value="1"/>
</dbReference>
<gene>
    <name evidence="3" type="ORF">ASZ90_013704</name>
</gene>
<dbReference type="InterPro" id="IPR027417">
    <property type="entry name" value="P-loop_NTPase"/>
</dbReference>
<evidence type="ECO:0000259" key="2">
    <source>
        <dbReference type="Pfam" id="PF02374"/>
    </source>
</evidence>
<dbReference type="SUPFAM" id="SSF52540">
    <property type="entry name" value="P-loop containing nucleoside triphosphate hydrolases"/>
    <property type="match status" value="1"/>
</dbReference>
<dbReference type="CDD" id="cd02035">
    <property type="entry name" value="ArsA"/>
    <property type="match status" value="1"/>
</dbReference>
<dbReference type="Pfam" id="PF02374">
    <property type="entry name" value="ArsA_ATPase"/>
    <property type="match status" value="1"/>
</dbReference>
<keyword evidence="3" id="KW-0378">Hydrolase</keyword>
<comment type="similarity">
    <text evidence="1">Belongs to the arsA ATPase family.</text>
</comment>
<dbReference type="PANTHER" id="PTHR10803">
    <property type="entry name" value="ARSENICAL PUMP-DRIVING ATPASE ARSENITE-TRANSLOCATING ATPASE"/>
    <property type="match status" value="1"/>
</dbReference>
<dbReference type="InterPro" id="IPR025723">
    <property type="entry name" value="ArsA/GET3_ATPase-like"/>
</dbReference>
<comment type="caution">
    <text evidence="3">The sequence shown here is derived from an EMBL/GenBank/DDBJ whole genome shotgun (WGS) entry which is preliminary data.</text>
</comment>
<feature type="domain" description="ArsA/GET3 Anion-transporting ATPase-like" evidence="2">
    <location>
        <begin position="1"/>
        <end position="293"/>
    </location>
</feature>
<dbReference type="InterPro" id="IPR016300">
    <property type="entry name" value="ATPase_ArsA/GET3"/>
</dbReference>
<accession>A0A0W8F6W5</accession>
<dbReference type="GO" id="GO:0016887">
    <property type="term" value="F:ATP hydrolysis activity"/>
    <property type="evidence" value="ECO:0007669"/>
    <property type="project" value="InterPro"/>
</dbReference>
<dbReference type="EMBL" id="LNQE01001487">
    <property type="protein sequence ID" value="KUG16615.1"/>
    <property type="molecule type" value="Genomic_DNA"/>
</dbReference>
<name>A0A0W8F6W5_9ZZZZ</name>
<dbReference type="PANTHER" id="PTHR10803:SF3">
    <property type="entry name" value="ATPASE GET3"/>
    <property type="match status" value="1"/>
</dbReference>
<reference evidence="3" key="1">
    <citation type="journal article" date="2015" name="Proc. Natl. Acad. Sci. U.S.A.">
        <title>Networks of energetic and metabolic interactions define dynamics in microbial communities.</title>
        <authorList>
            <person name="Embree M."/>
            <person name="Liu J.K."/>
            <person name="Al-Bassam M.M."/>
            <person name="Zengler K."/>
        </authorList>
    </citation>
    <scope>NUCLEOTIDE SEQUENCE</scope>
</reference>
<organism evidence="3">
    <name type="scientific">hydrocarbon metagenome</name>
    <dbReference type="NCBI Taxonomy" id="938273"/>
    <lineage>
        <taxon>unclassified sequences</taxon>
        <taxon>metagenomes</taxon>
        <taxon>ecological metagenomes</taxon>
    </lineage>
</organism>
<sequence length="300" mass="33402">MKLIYVAGKGGVGKSVCSAATGIWASEKGLETLVFSMDPAHSLSDIFDIDLGSQPNKIKEHLFAYEPDLAEESRSFFRRYKNMITALFGLFEVEVKPEDFASMPGVSELIFMDKLNDIYVQKKYDLVVIDSAPTAMVLPLLQLPSITTGFVTKVLGIRNKWIGVLNMLESGFGDSILKEVRAMRLKAETMRNALTDPKTASITVVTIPEKAAVEESRRLIETVQSHGVNVSAIVINHVIGECPCQFCQEKMASQTSYIQDIRNRYHDKDIVILPDYGGEVKGDRLNRVAEDLYVKGQMEI</sequence>
<dbReference type="EC" id="3.6.3.16" evidence="3"/>